<dbReference type="InterPro" id="IPR015655">
    <property type="entry name" value="PP2C"/>
</dbReference>
<dbReference type="InterPro" id="IPR001932">
    <property type="entry name" value="PPM-type_phosphatase-like_dom"/>
</dbReference>
<evidence type="ECO:0000256" key="1">
    <source>
        <dbReference type="SAM" id="MobiDB-lite"/>
    </source>
</evidence>
<dbReference type="EMBL" id="SGPK01000006">
    <property type="protein sequence ID" value="THH11899.1"/>
    <property type="molecule type" value="Genomic_DNA"/>
</dbReference>
<dbReference type="Proteomes" id="UP000308199">
    <property type="component" value="Unassembled WGS sequence"/>
</dbReference>
<feature type="region of interest" description="Disordered" evidence="1">
    <location>
        <begin position="363"/>
        <end position="396"/>
    </location>
</feature>
<dbReference type="PANTHER" id="PTHR13832">
    <property type="entry name" value="PROTEIN PHOSPHATASE 2C"/>
    <property type="match status" value="1"/>
</dbReference>
<dbReference type="SMART" id="SM00332">
    <property type="entry name" value="PP2Cc"/>
    <property type="match status" value="1"/>
</dbReference>
<dbReference type="PANTHER" id="PTHR13832:SF792">
    <property type="entry name" value="GM14286P"/>
    <property type="match status" value="1"/>
</dbReference>
<protein>
    <recommendedName>
        <fullName evidence="2">PPM-type phosphatase domain-containing protein</fullName>
    </recommendedName>
</protein>
<dbReference type="AlphaFoldDB" id="A0A4S4LIW6"/>
<dbReference type="OrthoDB" id="420076at2759"/>
<accession>A0A4S4LIW6</accession>
<feature type="domain" description="PPM-type phosphatase" evidence="2">
    <location>
        <begin position="84"/>
        <end position="519"/>
    </location>
</feature>
<sequence length="550" mass="59652">MLRRPWRTVALLSTFTGSSAYLYYRYTRPARPETFDLTVRSKPGPDGRRTSTMRKVPLLSMSEVNMRIMRLATLQSHPRPGGIVWKHATAQLASNDPIEDAHAALVTERDPASGAYASDGDYLFFAVMDGHSGVHTSRILSKTLIPAVALQLHQLSTSPNSLSQQETNKSYLSFFNSIKSLIGFTPPEHSASLGKPSDADPAYVSLAIQNAFAMVDAEIVGAPLRIIAEHLVQSKSKMTDTPLDLSQHPMALPSMLPALSGSCALFALLDTANRDLYIACTGDCRAVAGVWEDAPDGTGTWRVEVLSEDQTGRNPNELKRLARVFLDGNHQKIRYPAPDFKTPPYVTAQPVITHRKLDFLPLSQSSEPSPLSNASPLSSSPSLSVLPTPPEAQSAPRPTLRFVILATDGLWDELSSQDAVALVGAHLSGLRAPVISRATLAARAPTRLGTAGVEGKNKSSKKNSEDGHPWAFVDANPSAHLIRNAFGGGDTRRLRQLLSIPAPHSRRYRDDVTVTVVWWEDGRAAESRQETLKLGVVDVTGGVVKAKAKL</sequence>
<dbReference type="CDD" id="cd00143">
    <property type="entry name" value="PP2Cc"/>
    <property type="match status" value="1"/>
</dbReference>
<name>A0A4S4LIW6_9AGAM</name>
<evidence type="ECO:0000259" key="2">
    <source>
        <dbReference type="PROSITE" id="PS51746"/>
    </source>
</evidence>
<dbReference type="Gene3D" id="3.60.40.10">
    <property type="entry name" value="PPM-type phosphatase domain"/>
    <property type="match status" value="1"/>
</dbReference>
<organism evidence="3 4">
    <name type="scientific">Phellinidium pouzarii</name>
    <dbReference type="NCBI Taxonomy" id="167371"/>
    <lineage>
        <taxon>Eukaryota</taxon>
        <taxon>Fungi</taxon>
        <taxon>Dikarya</taxon>
        <taxon>Basidiomycota</taxon>
        <taxon>Agaricomycotina</taxon>
        <taxon>Agaricomycetes</taxon>
        <taxon>Hymenochaetales</taxon>
        <taxon>Hymenochaetaceae</taxon>
        <taxon>Phellinidium</taxon>
    </lineage>
</organism>
<keyword evidence="4" id="KW-1185">Reference proteome</keyword>
<dbReference type="PROSITE" id="PS51746">
    <property type="entry name" value="PPM_2"/>
    <property type="match status" value="1"/>
</dbReference>
<proteinExistence type="predicted"/>
<dbReference type="Pfam" id="PF00481">
    <property type="entry name" value="PP2C"/>
    <property type="match status" value="2"/>
</dbReference>
<gene>
    <name evidence="3" type="ORF">EW145_g327</name>
</gene>
<dbReference type="GO" id="GO:0004741">
    <property type="term" value="F:[pyruvate dehydrogenase (acetyl-transferring)]-phosphatase activity"/>
    <property type="evidence" value="ECO:0007669"/>
    <property type="project" value="TreeGrafter"/>
</dbReference>
<feature type="compositionally biased region" description="Low complexity" evidence="1">
    <location>
        <begin position="363"/>
        <end position="386"/>
    </location>
</feature>
<dbReference type="InterPro" id="IPR036457">
    <property type="entry name" value="PPM-type-like_dom_sf"/>
</dbReference>
<evidence type="ECO:0000313" key="3">
    <source>
        <dbReference type="EMBL" id="THH11899.1"/>
    </source>
</evidence>
<reference evidence="3 4" key="1">
    <citation type="submission" date="2019-02" db="EMBL/GenBank/DDBJ databases">
        <title>Genome sequencing of the rare red list fungi Phellinidium pouzarii.</title>
        <authorList>
            <person name="Buettner E."/>
            <person name="Kellner H."/>
        </authorList>
    </citation>
    <scope>NUCLEOTIDE SEQUENCE [LARGE SCALE GENOMIC DNA]</scope>
    <source>
        <strain evidence="3 4">DSM 108285</strain>
    </source>
</reference>
<dbReference type="GO" id="GO:0005739">
    <property type="term" value="C:mitochondrion"/>
    <property type="evidence" value="ECO:0007669"/>
    <property type="project" value="TreeGrafter"/>
</dbReference>
<evidence type="ECO:0000313" key="4">
    <source>
        <dbReference type="Proteomes" id="UP000308199"/>
    </source>
</evidence>
<dbReference type="SUPFAM" id="SSF81606">
    <property type="entry name" value="PP2C-like"/>
    <property type="match status" value="1"/>
</dbReference>
<feature type="region of interest" description="Disordered" evidence="1">
    <location>
        <begin position="450"/>
        <end position="469"/>
    </location>
</feature>
<comment type="caution">
    <text evidence="3">The sequence shown here is derived from an EMBL/GenBank/DDBJ whole genome shotgun (WGS) entry which is preliminary data.</text>
</comment>